<dbReference type="EMBL" id="CP013970">
    <property type="protein sequence ID" value="AXF77914.1"/>
    <property type="molecule type" value="Genomic_DNA"/>
</dbReference>
<evidence type="ECO:0000313" key="1">
    <source>
        <dbReference type="EMBL" id="AXF77914.1"/>
    </source>
</evidence>
<evidence type="ECO:0000313" key="2">
    <source>
        <dbReference type="EMBL" id="KKF37047.1"/>
    </source>
</evidence>
<organism evidence="2 3">
    <name type="scientific">Erwinia tracheiphila</name>
    <dbReference type="NCBI Taxonomy" id="65700"/>
    <lineage>
        <taxon>Bacteria</taxon>
        <taxon>Pseudomonadati</taxon>
        <taxon>Pseudomonadota</taxon>
        <taxon>Gammaproteobacteria</taxon>
        <taxon>Enterobacterales</taxon>
        <taxon>Erwiniaceae</taxon>
        <taxon>Erwinia</taxon>
    </lineage>
</organism>
<name>A0A0M2KIA8_9GAMM</name>
<gene>
    <name evidence="1" type="ORF">AV903_20830</name>
    <name evidence="2" type="ORF">SY86_19005</name>
</gene>
<protein>
    <submittedName>
        <fullName evidence="2">Uncharacterized protein</fullName>
    </submittedName>
</protein>
<reference evidence="2 3" key="1">
    <citation type="submission" date="2015-01" db="EMBL/GenBank/DDBJ databases">
        <title>Erwinia tracheiphila.</title>
        <authorList>
            <person name="Shapiro L.R."/>
        </authorList>
    </citation>
    <scope>NUCLEOTIDE SEQUENCE [LARGE SCALE GENOMIC DNA]</scope>
    <source>
        <strain evidence="2 3">BuffGH</strain>
    </source>
</reference>
<dbReference type="AlphaFoldDB" id="A0A0M2KIA8"/>
<dbReference type="STRING" id="65700.SY86_19005"/>
<dbReference type="Proteomes" id="UP000264980">
    <property type="component" value="Chromosome"/>
</dbReference>
<reference evidence="1 4" key="2">
    <citation type="submission" date="2016-01" db="EMBL/GenBank/DDBJ databases">
        <authorList>
            <person name="Oliw E.H."/>
        </authorList>
    </citation>
    <scope>NUCLEOTIDE SEQUENCE [LARGE SCALE GENOMIC DNA]</scope>
    <source>
        <strain evidence="1 4">MDcuke</strain>
    </source>
</reference>
<dbReference type="EMBL" id="JXNU01000003">
    <property type="protein sequence ID" value="KKF37047.1"/>
    <property type="molecule type" value="Genomic_DNA"/>
</dbReference>
<keyword evidence="3" id="KW-1185">Reference proteome</keyword>
<dbReference type="Proteomes" id="UP000033924">
    <property type="component" value="Unassembled WGS sequence"/>
</dbReference>
<dbReference type="RefSeq" id="WP_016191137.1">
    <property type="nucleotide sequence ID" value="NZ_CP013970.1"/>
</dbReference>
<sequence>MSETIKGYLYAAASVLDIWPSTNYLELIDKTSDQDAIKGDVRRVAMDMRAMVQHESREPGQHNAA</sequence>
<evidence type="ECO:0000313" key="3">
    <source>
        <dbReference type="Proteomes" id="UP000033924"/>
    </source>
</evidence>
<proteinExistence type="predicted"/>
<dbReference type="PATRIC" id="fig|65700.7.peg.4723"/>
<evidence type="ECO:0000313" key="4">
    <source>
        <dbReference type="Proteomes" id="UP000264980"/>
    </source>
</evidence>
<accession>A0A0M2KIA8</accession>